<accession>A0A2P0VNZ4</accession>
<dbReference type="EMBL" id="KY322437">
    <property type="protein sequence ID" value="AUF82624.1"/>
    <property type="molecule type" value="Genomic_DNA"/>
</dbReference>
<keyword evidence="2" id="KW-1185">Reference proteome</keyword>
<dbReference type="SUPFAM" id="SSF68906">
    <property type="entry name" value="SAP domain"/>
    <property type="match status" value="1"/>
</dbReference>
<evidence type="ECO:0000313" key="1">
    <source>
        <dbReference type="EMBL" id="AUF82624.1"/>
    </source>
</evidence>
<dbReference type="Proteomes" id="UP000244773">
    <property type="component" value="Segment"/>
</dbReference>
<name>A0A2P0VNZ4_9VIRU</name>
<sequence>MSGKAISSNDPNWRWSNFVYEKLCEKISPLLDTVCDTPLDEESLKIKKTAELKILLERRCLSKSGKKSDLVHRLLHQPLVKHNMQDAALKIFTVELPKPDTFTDDEHKAKEIFEEWFNNLPDTNTIFNKYYC</sequence>
<dbReference type="InterPro" id="IPR036361">
    <property type="entry name" value="SAP_dom_sf"/>
</dbReference>
<proteinExistence type="predicted"/>
<dbReference type="Gene3D" id="1.10.720.30">
    <property type="entry name" value="SAP domain"/>
    <property type="match status" value="1"/>
</dbReference>
<reference evidence="1" key="1">
    <citation type="journal article" date="2018" name="Virology">
        <title>A giant virus infecting green algae encodes key fermentation genes.</title>
        <authorList>
            <person name="Schvarcz C.R."/>
            <person name="Steward G.F."/>
        </authorList>
    </citation>
    <scope>NUCLEOTIDE SEQUENCE [LARGE SCALE GENOMIC DNA]</scope>
</reference>
<gene>
    <name evidence="1" type="ORF">TetV_542</name>
</gene>
<organism evidence="1">
    <name type="scientific">Tetraselmis virus 1</name>
    <dbReference type="NCBI Taxonomy" id="2060617"/>
    <lineage>
        <taxon>Viruses</taxon>
        <taxon>Varidnaviria</taxon>
        <taxon>Bamfordvirae</taxon>
        <taxon>Nucleocytoviricota</taxon>
        <taxon>Megaviricetes</taxon>
        <taxon>Imitervirales</taxon>
        <taxon>Allomimiviridae</taxon>
        <taxon>Oceanusvirus</taxon>
        <taxon>Oceanusvirus kaneohense</taxon>
    </lineage>
</organism>
<protein>
    <submittedName>
        <fullName evidence="1">SAP domain-containing protein</fullName>
    </submittedName>
</protein>
<evidence type="ECO:0000313" key="2">
    <source>
        <dbReference type="Proteomes" id="UP000244773"/>
    </source>
</evidence>